<dbReference type="PANTHER" id="PTHR46579">
    <property type="entry name" value="F5/8 TYPE C DOMAIN-CONTAINING PROTEIN-RELATED"/>
    <property type="match status" value="1"/>
</dbReference>
<evidence type="ECO:0000313" key="4">
    <source>
        <dbReference type="Proteomes" id="UP000305948"/>
    </source>
</evidence>
<reference evidence="3 4" key="1">
    <citation type="journal article" date="2019" name="Nat. Ecol. Evol.">
        <title>Megaphylogeny resolves global patterns of mushroom evolution.</title>
        <authorList>
            <person name="Varga T."/>
            <person name="Krizsan K."/>
            <person name="Foldi C."/>
            <person name="Dima B."/>
            <person name="Sanchez-Garcia M."/>
            <person name="Sanchez-Ramirez S."/>
            <person name="Szollosi G.J."/>
            <person name="Szarkandi J.G."/>
            <person name="Papp V."/>
            <person name="Albert L."/>
            <person name="Andreopoulos W."/>
            <person name="Angelini C."/>
            <person name="Antonin V."/>
            <person name="Barry K.W."/>
            <person name="Bougher N.L."/>
            <person name="Buchanan P."/>
            <person name="Buyck B."/>
            <person name="Bense V."/>
            <person name="Catcheside P."/>
            <person name="Chovatia M."/>
            <person name="Cooper J."/>
            <person name="Damon W."/>
            <person name="Desjardin D."/>
            <person name="Finy P."/>
            <person name="Geml J."/>
            <person name="Haridas S."/>
            <person name="Hughes K."/>
            <person name="Justo A."/>
            <person name="Karasinski D."/>
            <person name="Kautmanova I."/>
            <person name="Kiss B."/>
            <person name="Kocsube S."/>
            <person name="Kotiranta H."/>
            <person name="LaButti K.M."/>
            <person name="Lechner B.E."/>
            <person name="Liimatainen K."/>
            <person name="Lipzen A."/>
            <person name="Lukacs Z."/>
            <person name="Mihaltcheva S."/>
            <person name="Morgado L.N."/>
            <person name="Niskanen T."/>
            <person name="Noordeloos M.E."/>
            <person name="Ohm R.A."/>
            <person name="Ortiz-Santana B."/>
            <person name="Ovrebo C."/>
            <person name="Racz N."/>
            <person name="Riley R."/>
            <person name="Savchenko A."/>
            <person name="Shiryaev A."/>
            <person name="Soop K."/>
            <person name="Spirin V."/>
            <person name="Szebenyi C."/>
            <person name="Tomsovsky M."/>
            <person name="Tulloss R.E."/>
            <person name="Uehling J."/>
            <person name="Grigoriev I.V."/>
            <person name="Vagvolgyi C."/>
            <person name="Papp T."/>
            <person name="Martin F.M."/>
            <person name="Miettinen O."/>
            <person name="Hibbett D.S."/>
            <person name="Nagy L.G."/>
        </authorList>
    </citation>
    <scope>NUCLEOTIDE SEQUENCE [LARGE SCALE GENOMIC DNA]</scope>
    <source>
        <strain evidence="3 4">OMC1185</strain>
    </source>
</reference>
<evidence type="ECO:0000313" key="3">
    <source>
        <dbReference type="EMBL" id="TFK50448.1"/>
    </source>
</evidence>
<evidence type="ECO:0000256" key="1">
    <source>
        <dbReference type="SAM" id="Coils"/>
    </source>
</evidence>
<feature type="region of interest" description="Disordered" evidence="2">
    <location>
        <begin position="1"/>
        <end position="108"/>
    </location>
</feature>
<name>A0A5C3N2X3_9AGAM</name>
<proteinExistence type="predicted"/>
<keyword evidence="4" id="KW-1185">Reference proteome</keyword>
<dbReference type="STRING" id="5364.A0A5C3N2X3"/>
<accession>A0A5C3N2X3</accession>
<dbReference type="OrthoDB" id="3239894at2759"/>
<keyword evidence="1" id="KW-0175">Coiled coil</keyword>
<feature type="coiled-coil region" evidence="1">
    <location>
        <begin position="640"/>
        <end position="667"/>
    </location>
</feature>
<dbReference type="PANTHER" id="PTHR46579:SF1">
    <property type="entry name" value="F5_8 TYPE C DOMAIN-CONTAINING PROTEIN"/>
    <property type="match status" value="1"/>
</dbReference>
<organism evidence="3 4">
    <name type="scientific">Heliocybe sulcata</name>
    <dbReference type="NCBI Taxonomy" id="5364"/>
    <lineage>
        <taxon>Eukaryota</taxon>
        <taxon>Fungi</taxon>
        <taxon>Dikarya</taxon>
        <taxon>Basidiomycota</taxon>
        <taxon>Agaricomycotina</taxon>
        <taxon>Agaricomycetes</taxon>
        <taxon>Gloeophyllales</taxon>
        <taxon>Gloeophyllaceae</taxon>
        <taxon>Heliocybe</taxon>
    </lineage>
</organism>
<protein>
    <submittedName>
        <fullName evidence="3">Uncharacterized protein</fullName>
    </submittedName>
</protein>
<dbReference type="Proteomes" id="UP000305948">
    <property type="component" value="Unassembled WGS sequence"/>
</dbReference>
<gene>
    <name evidence="3" type="ORF">OE88DRAFT_1735998</name>
</gene>
<evidence type="ECO:0000256" key="2">
    <source>
        <dbReference type="SAM" id="MobiDB-lite"/>
    </source>
</evidence>
<dbReference type="EMBL" id="ML213513">
    <property type="protein sequence ID" value="TFK50448.1"/>
    <property type="molecule type" value="Genomic_DNA"/>
</dbReference>
<feature type="region of interest" description="Disordered" evidence="2">
    <location>
        <begin position="162"/>
        <end position="181"/>
    </location>
</feature>
<sequence length="1050" mass="118901">MEDAAGPTQAVSASNIDPTEVPYVDLMDVCTDDNTARTPEPEPQDNKSAIIQDDPMRSVTASPHDSHQFDDPPSPAPSHHSISPAPRPPSPHRSITPAPRRSTRRSAKRVIKEVMTLREKQEQLEQEQLEQEQSQLNDDLQLGLYDDPDDGDELQLELAAALESEERPVSPASDHSLLSAAPDSISRDDIRSLPPRPSPADAYANSHSHWFVRLVLLLVIHLQTVHHVTFRACAIILFTLCSIFICMGALYDDDPMPTTYQKVIHDMGLEDRFGIHPACPDCHCLFSPDLPANAKCPGCNTALFMSRHTGILRRLWNKVTRNANRKPPPAKAVPLAMLSSLLADFLEDEEMETACDQWLDHVHEPGRYTNRLDGEVARMVKDKNGNLFFSQPSHTEENELRIPVDFSADWFNQNSSNFAGSHSSGMMSFTVASLPPELHYQTRNLLVPVALPGPTEPTAEQIQSYLKFLVDDLELLCGDGVRIKTAKHTEEYTPRDGEDHKARCWRWKQLSTQEERDGWFQHFGARWTEFARLPYFDLVRFTLIDPMHNILLGLAKNQWYARWIKTKALQAPTGKSEHEIGMLHEFLETVESPLWAGHLPLRMGVPAGGSLTADEYKFSTTSVLPIIIPIIWDVYLKSAVAAVGTVRERYEEEMEDYKQNIKLWEAREARRKKKAQERGKTTPKTSSKKDPKPTPPAEPEQHLHEEEPDIFLKFAMSLKVLLGRSIDERGIARALSLLQDYLLQYRQLYGEGTMKPNHHWVVHQPDQIRDYGPVYAFWLFLTERLNKTMKNYHTNHHTGGQMEVTLMCSFGREKRACALVAAVAANPANRAERDVSNRMLLQNNEDRGTVEAAASSSVLQSHLEHAAVDDAMTILRIQTGPPVTRTGQKLPDTAVCHLHDYYNSSGDPRVYFPTTCNPLPGTRTVGPSIVKAVINGGTYGGEVISIFRHQQSGIDDATLWAEIQWMKRLDYIPTERDYWSNYPELEVECWELGKYVEDSEDDVSVPPRYVPFSSIRCQLLRGQYEHVEPEMWITTALECHPTAFFDLDED</sequence>
<dbReference type="AlphaFoldDB" id="A0A5C3N2X3"/>
<feature type="region of interest" description="Disordered" evidence="2">
    <location>
        <begin position="669"/>
        <end position="702"/>
    </location>
</feature>